<keyword evidence="2" id="KW-1185">Reference proteome</keyword>
<gene>
    <name evidence="1" type="ORF">WKI47_03170</name>
</gene>
<organism evidence="1 2">
    <name type="scientific">Saccharibacillus sacchari</name>
    <dbReference type="NCBI Taxonomy" id="456493"/>
    <lineage>
        <taxon>Bacteria</taxon>
        <taxon>Bacillati</taxon>
        <taxon>Bacillota</taxon>
        <taxon>Bacilli</taxon>
        <taxon>Bacillales</taxon>
        <taxon>Paenibacillaceae</taxon>
        <taxon>Saccharibacillus</taxon>
    </lineage>
</organism>
<protein>
    <submittedName>
        <fullName evidence="1">ATP-binding protein</fullName>
    </submittedName>
</protein>
<keyword evidence="1" id="KW-0547">Nucleotide-binding</keyword>
<dbReference type="EMBL" id="JBBKAR010000007">
    <property type="protein sequence ID" value="MEJ8302911.1"/>
    <property type="molecule type" value="Genomic_DNA"/>
</dbReference>
<name>A0ACC6P7M1_9BACL</name>
<reference evidence="1" key="1">
    <citation type="submission" date="2024-03" db="EMBL/GenBank/DDBJ databases">
        <title>Whole genome sequecning of epiphytes from Marcgravia umbellata leaves.</title>
        <authorList>
            <person name="Kumar G."/>
            <person name="Savka M.A."/>
        </authorList>
    </citation>
    <scope>NUCLEOTIDE SEQUENCE</scope>
    <source>
        <strain evidence="1">RIT_BL5</strain>
    </source>
</reference>
<evidence type="ECO:0000313" key="2">
    <source>
        <dbReference type="Proteomes" id="UP001380953"/>
    </source>
</evidence>
<dbReference type="Proteomes" id="UP001380953">
    <property type="component" value="Unassembled WGS sequence"/>
</dbReference>
<sequence length="911" mass="101179">MSYKTRQLLGFGSLFAIMLLILGVSASFLYSIDRSVNITIAERYDKLKAGSDLRSAFYAFDSELGRLSDEDNPGEIQDRLAKIAEYRQQSLERLMIVERFDVSERGIVRLAAIRTAYESYLDAAQQMTDEILAGATEAAIAEPGRQTEEFRAQLVENLDAFQAAQENALSEARADSGQAARNMLWSMAISAPLLLAAAAILSLWTIRSTARRLQHVSNVMRSADFKEKESLPRLDARIQDEIGNIEASFNAMAASLEHHNRQEREMTANLEEHTWIQTTLAESFVLYQNINSVEQLASTFLQKTVPLSGAAYGVFYLRVGEEDLVRIASFSDYAADASVAAFKMGEGLVGRAALSEEPLLIDDLPEHYLHVASGLGEMPPRSLLVAPVHFERRVEAVVELASLNVFTSAQRRLIEQLVGTLGIAISGVSGRMEVDRLLRQTQQSEEELQSQTEELQAQSEELRTQQETLRTVNDGLERTNLQVEEKNRLLEVVQHDLLISAEFQSEFLANMSHELRTPLNSILILSQLLSEKEDGMLTTQEREYATTIHSSGHDLLGLIDDILDLAKAEAGKMEVTIEAYNLTELPQAMQGLFTEVAKKKDLAFEVTTEPGLPELIWTDGRRLQQIVKNLLANAIKFTNEGHVALRIAPATLPSPEGGLSGIQIEVADTGIGIEPEKQELIFEAFRQADGSTERRFGGTGLGLSICREFSRLLGGTILLNSTLGQGSSFTVLLPTDLRNVTQPVAELIEAPAEPESITPTDEKPDLEKLEENPAIQLPQEQHGDRKIFKGRRLLIVDDDARNIYAITVALESRGAEVGIAENGREALDMLERDPAYDLVLMDIMMPVMDGYEAMRTLRSQPMFAELPIIVLTAKAMKDERELCLEAGASDYISKPLDVERLFSLLRVWLSR</sequence>
<keyword evidence="1" id="KW-0067">ATP-binding</keyword>
<comment type="caution">
    <text evidence="1">The sequence shown here is derived from an EMBL/GenBank/DDBJ whole genome shotgun (WGS) entry which is preliminary data.</text>
</comment>
<evidence type="ECO:0000313" key="1">
    <source>
        <dbReference type="EMBL" id="MEJ8302911.1"/>
    </source>
</evidence>
<proteinExistence type="predicted"/>
<accession>A0ACC6P7M1</accession>